<feature type="transmembrane region" description="Helical" evidence="6">
    <location>
        <begin position="69"/>
        <end position="91"/>
    </location>
</feature>
<comment type="subcellular location">
    <subcellularLocation>
        <location evidence="1">Cell membrane</location>
        <topology evidence="1">Multi-pass membrane protein</topology>
    </subcellularLocation>
</comment>
<feature type="transmembrane region" description="Helical" evidence="6">
    <location>
        <begin position="505"/>
        <end position="528"/>
    </location>
</feature>
<evidence type="ECO:0000256" key="3">
    <source>
        <dbReference type="ARBA" id="ARBA00022692"/>
    </source>
</evidence>
<keyword evidence="5 6" id="KW-0472">Membrane</keyword>
<sequence length="641" mass="68883">MSVWRTSRQGNRERWDWRERRDLRIREQASREQGSCDRRMLPVALMVWMASLAAHQTFMLLMTGESDRLALIVAVAAMVGIGVMTVASRAGRRDHDGPVRRRTDGVRAGARPEAFATGLHDVAPTITVLVIAMLLSAIAALSADLTQWHDPASRLVRESGESFVVATLRVSTPATVSDLRDADCQTDAALRSLATGTVIRPSVMPVRLFASGRDCAALADGAALRVRGTLQEARFGKRPLWIVAERVGSDRSAVDVIRAPTVIARTIAHMRQSFFDVTERLSDQGRVLVPGLTLGVLGQDHVNVVGGVALSTEDTTRPVSGAIRPSTVDDTYAGMVEDQFRRSGIMHLMAVSGGHFLLVADLVRRLCARLLLPRRFVAGCVAAAYLMLAATMYPSDSVLRALVMGLFGAAAMFVGRRGQSMSALSWTVIGVVLADPAMARSYGFALSCAAVLGIVLFSGPIGERLGALLPRFVAEPLAMTVAAQSLTLPIQILMEPELPLASVPANLLVSPFVGFATIAGLASLLVSWASPQCGFALAWIASCGTQVMERVAAWLASGRYAVIPWGDALAGGPSGNLPAALLMLAVEASFAAMFIHGVRRLRRLRDPDPGLPGEPFRPSPRTRIALWFAHTTTFLEKGWKQ</sequence>
<keyword evidence="9" id="KW-1185">Reference proteome</keyword>
<dbReference type="Pfam" id="PF03772">
    <property type="entry name" value="Competence"/>
    <property type="match status" value="1"/>
</dbReference>
<organism evidence="8 9">
    <name type="scientific">Bifidobacterium aerophilum</name>
    <dbReference type="NCBI Taxonomy" id="1798155"/>
    <lineage>
        <taxon>Bacteria</taxon>
        <taxon>Bacillati</taxon>
        <taxon>Actinomycetota</taxon>
        <taxon>Actinomycetes</taxon>
        <taxon>Bifidobacteriales</taxon>
        <taxon>Bifidobacteriaceae</taxon>
        <taxon>Bifidobacterium</taxon>
    </lineage>
</organism>
<feature type="domain" description="ComEC/Rec2-related protein" evidence="7">
    <location>
        <begin position="336"/>
        <end position="568"/>
    </location>
</feature>
<evidence type="ECO:0000256" key="2">
    <source>
        <dbReference type="ARBA" id="ARBA00022475"/>
    </source>
</evidence>
<feature type="transmembrane region" description="Helical" evidence="6">
    <location>
        <begin position="535"/>
        <end position="557"/>
    </location>
</feature>
<gene>
    <name evidence="8" type="ORF">GFD25_00510</name>
</gene>
<dbReference type="EMBL" id="WHZW01000001">
    <property type="protein sequence ID" value="NEG88509.1"/>
    <property type="molecule type" value="Genomic_DNA"/>
</dbReference>
<dbReference type="AlphaFoldDB" id="A0A6N9Z1M8"/>
<accession>A0A6N9Z1M8</accession>
<evidence type="ECO:0000313" key="9">
    <source>
        <dbReference type="Proteomes" id="UP000469194"/>
    </source>
</evidence>
<keyword evidence="3 6" id="KW-0812">Transmembrane</keyword>
<name>A0A6N9Z1M8_9BIFI</name>
<evidence type="ECO:0000256" key="6">
    <source>
        <dbReference type="SAM" id="Phobius"/>
    </source>
</evidence>
<feature type="transmembrane region" description="Helical" evidence="6">
    <location>
        <begin position="444"/>
        <end position="461"/>
    </location>
</feature>
<protein>
    <submittedName>
        <fullName evidence="8">ComEC/Rec2 family competence protein</fullName>
    </submittedName>
</protein>
<dbReference type="InterPro" id="IPR052159">
    <property type="entry name" value="Competence_DNA_uptake"/>
</dbReference>
<feature type="transmembrane region" description="Helical" evidence="6">
    <location>
        <begin position="398"/>
        <end position="414"/>
    </location>
</feature>
<keyword evidence="4 6" id="KW-1133">Transmembrane helix</keyword>
<dbReference type="GO" id="GO:0005886">
    <property type="term" value="C:plasma membrane"/>
    <property type="evidence" value="ECO:0007669"/>
    <property type="project" value="UniProtKB-SubCell"/>
</dbReference>
<evidence type="ECO:0000256" key="1">
    <source>
        <dbReference type="ARBA" id="ARBA00004651"/>
    </source>
</evidence>
<dbReference type="Proteomes" id="UP000469194">
    <property type="component" value="Unassembled WGS sequence"/>
</dbReference>
<proteinExistence type="predicted"/>
<evidence type="ECO:0000256" key="4">
    <source>
        <dbReference type="ARBA" id="ARBA00022989"/>
    </source>
</evidence>
<keyword evidence="2" id="KW-1003">Cell membrane</keyword>
<dbReference type="PANTHER" id="PTHR30619:SF7">
    <property type="entry name" value="BETA-LACTAMASE DOMAIN PROTEIN"/>
    <property type="match status" value="1"/>
</dbReference>
<feature type="transmembrane region" description="Helical" evidence="6">
    <location>
        <begin position="577"/>
        <end position="595"/>
    </location>
</feature>
<comment type="caution">
    <text evidence="8">The sequence shown here is derived from an EMBL/GenBank/DDBJ whole genome shotgun (WGS) entry which is preliminary data.</text>
</comment>
<dbReference type="InterPro" id="IPR004477">
    <property type="entry name" value="ComEC_N"/>
</dbReference>
<feature type="transmembrane region" description="Helical" evidence="6">
    <location>
        <begin position="375"/>
        <end position="392"/>
    </location>
</feature>
<dbReference type="PANTHER" id="PTHR30619">
    <property type="entry name" value="DNA INTERNALIZATION/COMPETENCE PROTEIN COMEC/REC2"/>
    <property type="match status" value="1"/>
</dbReference>
<evidence type="ECO:0000256" key="5">
    <source>
        <dbReference type="ARBA" id="ARBA00023136"/>
    </source>
</evidence>
<dbReference type="NCBIfam" id="TIGR00360">
    <property type="entry name" value="ComEC_N-term"/>
    <property type="match status" value="1"/>
</dbReference>
<feature type="transmembrane region" description="Helical" evidence="6">
    <location>
        <begin position="40"/>
        <end position="63"/>
    </location>
</feature>
<evidence type="ECO:0000313" key="8">
    <source>
        <dbReference type="EMBL" id="NEG88509.1"/>
    </source>
</evidence>
<reference evidence="8 9" key="1">
    <citation type="submission" date="2019-10" db="EMBL/GenBank/DDBJ databases">
        <title>Bifidobacterium from non-human primates.</title>
        <authorList>
            <person name="Modesto M."/>
        </authorList>
    </citation>
    <scope>NUCLEOTIDE SEQUENCE [LARGE SCALE GENOMIC DNA]</scope>
    <source>
        <strain evidence="8 9">TRE17</strain>
    </source>
</reference>
<evidence type="ECO:0000259" key="7">
    <source>
        <dbReference type="Pfam" id="PF03772"/>
    </source>
</evidence>